<dbReference type="AlphaFoldDB" id="A0A919ULF2"/>
<evidence type="ECO:0000256" key="1">
    <source>
        <dbReference type="SAM" id="Phobius"/>
    </source>
</evidence>
<feature type="transmembrane region" description="Helical" evidence="1">
    <location>
        <begin position="61"/>
        <end position="79"/>
    </location>
</feature>
<evidence type="ECO:0000313" key="3">
    <source>
        <dbReference type="Proteomes" id="UP000652354"/>
    </source>
</evidence>
<dbReference type="RefSeq" id="WP_203654997.1">
    <property type="nucleotide sequence ID" value="NZ_BONR01000002.1"/>
</dbReference>
<accession>A0A919ULF2</accession>
<protein>
    <submittedName>
        <fullName evidence="2">ZIP family zinc transporter</fullName>
    </submittedName>
</protein>
<keyword evidence="3" id="KW-1185">Reference proteome</keyword>
<feature type="transmembrane region" description="Helical" evidence="1">
    <location>
        <begin position="6"/>
        <end position="28"/>
    </location>
</feature>
<dbReference type="EMBL" id="BONR01000002">
    <property type="protein sequence ID" value="GIG54658.1"/>
    <property type="molecule type" value="Genomic_DNA"/>
</dbReference>
<gene>
    <name evidence="2" type="ORF">Dac01nite_14100</name>
</gene>
<keyword evidence="1" id="KW-0472">Membrane</keyword>
<comment type="caution">
    <text evidence="2">The sequence shown here is derived from an EMBL/GenBank/DDBJ whole genome shotgun (WGS) entry which is preliminary data.</text>
</comment>
<feature type="transmembrane region" description="Helical" evidence="1">
    <location>
        <begin position="160"/>
        <end position="179"/>
    </location>
</feature>
<evidence type="ECO:0000313" key="2">
    <source>
        <dbReference type="EMBL" id="GIG54658.1"/>
    </source>
</evidence>
<keyword evidence="1" id="KW-0812">Transmembrane</keyword>
<proteinExistence type="predicted"/>
<feature type="transmembrane region" description="Helical" evidence="1">
    <location>
        <begin position="35"/>
        <end position="55"/>
    </location>
</feature>
<sequence>MSGLWDAFGVGLLAQSSLLLAGVVVCWIRFSSRVVGLLAGFGAGALIAAIAFDLLPEAGTLSGWQLTLGMLAGVAIFLAGDRIVEKRFGDRGEGGAMGIVVGSVVDGVPESVIIGIQIASGNPVGAAFIGAVWVSNVPQAIAPSAELAKNGWSAWRLGRLWALVVLACGVAAAAGYAVTELTGTATGAWMAAIAAGGLLAMLTDSLIPFAYERGKDLAGAATVLGFCLALGGS</sequence>
<organism evidence="2 3">
    <name type="scientific">Demequina activiva</name>
    <dbReference type="NCBI Taxonomy" id="1582364"/>
    <lineage>
        <taxon>Bacteria</taxon>
        <taxon>Bacillati</taxon>
        <taxon>Actinomycetota</taxon>
        <taxon>Actinomycetes</taxon>
        <taxon>Micrococcales</taxon>
        <taxon>Demequinaceae</taxon>
        <taxon>Demequina</taxon>
    </lineage>
</organism>
<keyword evidence="1" id="KW-1133">Transmembrane helix</keyword>
<name>A0A919ULF2_9MICO</name>
<dbReference type="Proteomes" id="UP000652354">
    <property type="component" value="Unassembled WGS sequence"/>
</dbReference>
<reference evidence="2" key="1">
    <citation type="submission" date="2021-01" db="EMBL/GenBank/DDBJ databases">
        <title>Whole genome shotgun sequence of Demequina activiva NBRC 110675.</title>
        <authorList>
            <person name="Komaki H."/>
            <person name="Tamura T."/>
        </authorList>
    </citation>
    <scope>NUCLEOTIDE SEQUENCE</scope>
    <source>
        <strain evidence="2">NBRC 110675</strain>
    </source>
</reference>
<feature type="transmembrane region" description="Helical" evidence="1">
    <location>
        <begin position="185"/>
        <end position="207"/>
    </location>
</feature>